<evidence type="ECO:0000259" key="5">
    <source>
        <dbReference type="PROSITE" id="PS50977"/>
    </source>
</evidence>
<dbReference type="PROSITE" id="PS50977">
    <property type="entry name" value="HTH_TETR_2"/>
    <property type="match status" value="1"/>
</dbReference>
<dbReference type="PANTHER" id="PTHR30055">
    <property type="entry name" value="HTH-TYPE TRANSCRIPTIONAL REGULATOR RUTR"/>
    <property type="match status" value="1"/>
</dbReference>
<name>A0A1H1HS02_9ACTN</name>
<reference evidence="7" key="1">
    <citation type="submission" date="2016-10" db="EMBL/GenBank/DDBJ databases">
        <authorList>
            <person name="Varghese N."/>
            <person name="Submissions S."/>
        </authorList>
    </citation>
    <scope>NUCLEOTIDE SEQUENCE [LARGE SCALE GENOMIC DNA]</scope>
    <source>
        <strain evidence="7">DSM 44142</strain>
    </source>
</reference>
<feature type="domain" description="HTH tetR-type" evidence="5">
    <location>
        <begin position="7"/>
        <end position="67"/>
    </location>
</feature>
<sequence length="199" mass="21677">MARPPNPDRRAELLEQASLVLARTGVVDTSLRTIAAEIGTSARMLAYHFHSKEELILEVLAAKQVSAAGPDLKPVPDSRQDLREQAIAEWDSMMGPHRRSGEQILLQVFGASCADDSPYSEYTATTLAMLIERMVGRLRALGAPEDVAATRSHLTIAAIQGLVIQHFTGPDGEAVARRGYIELIDTVVLAPWRSEHPSS</sequence>
<evidence type="ECO:0000256" key="1">
    <source>
        <dbReference type="ARBA" id="ARBA00023015"/>
    </source>
</evidence>
<dbReference type="Gene3D" id="1.10.357.10">
    <property type="entry name" value="Tetracycline Repressor, domain 2"/>
    <property type="match status" value="1"/>
</dbReference>
<evidence type="ECO:0000256" key="4">
    <source>
        <dbReference type="PROSITE-ProRule" id="PRU00335"/>
    </source>
</evidence>
<dbReference type="EMBL" id="FNLF01000002">
    <property type="protein sequence ID" value="SDR28202.1"/>
    <property type="molecule type" value="Genomic_DNA"/>
</dbReference>
<keyword evidence="3" id="KW-0804">Transcription</keyword>
<dbReference type="InterPro" id="IPR009057">
    <property type="entry name" value="Homeodomain-like_sf"/>
</dbReference>
<dbReference type="GO" id="GO:0003700">
    <property type="term" value="F:DNA-binding transcription factor activity"/>
    <property type="evidence" value="ECO:0007669"/>
    <property type="project" value="TreeGrafter"/>
</dbReference>
<organism evidence="6 7">
    <name type="scientific">Tsukamurella pulmonis</name>
    <dbReference type="NCBI Taxonomy" id="47312"/>
    <lineage>
        <taxon>Bacteria</taxon>
        <taxon>Bacillati</taxon>
        <taxon>Actinomycetota</taxon>
        <taxon>Actinomycetes</taxon>
        <taxon>Mycobacteriales</taxon>
        <taxon>Tsukamurellaceae</taxon>
        <taxon>Tsukamurella</taxon>
    </lineage>
</organism>
<dbReference type="InterPro" id="IPR050109">
    <property type="entry name" value="HTH-type_TetR-like_transc_reg"/>
</dbReference>
<feature type="DNA-binding region" description="H-T-H motif" evidence="4">
    <location>
        <begin position="30"/>
        <end position="49"/>
    </location>
</feature>
<accession>A0A1H1HS02</accession>
<evidence type="ECO:0000313" key="7">
    <source>
        <dbReference type="Proteomes" id="UP000183053"/>
    </source>
</evidence>
<dbReference type="AlphaFoldDB" id="A0A1H1HS02"/>
<evidence type="ECO:0000256" key="2">
    <source>
        <dbReference type="ARBA" id="ARBA00023125"/>
    </source>
</evidence>
<dbReference type="GO" id="GO:0000976">
    <property type="term" value="F:transcription cis-regulatory region binding"/>
    <property type="evidence" value="ECO:0007669"/>
    <property type="project" value="TreeGrafter"/>
</dbReference>
<keyword evidence="7" id="KW-1185">Reference proteome</keyword>
<dbReference type="PANTHER" id="PTHR30055:SF234">
    <property type="entry name" value="HTH-TYPE TRANSCRIPTIONAL REGULATOR BETI"/>
    <property type="match status" value="1"/>
</dbReference>
<dbReference type="Proteomes" id="UP000183053">
    <property type="component" value="Unassembled WGS sequence"/>
</dbReference>
<evidence type="ECO:0000256" key="3">
    <source>
        <dbReference type="ARBA" id="ARBA00023163"/>
    </source>
</evidence>
<keyword evidence="2 4" id="KW-0238">DNA-binding</keyword>
<dbReference type="STRING" id="47312.SAMN04489765_4524"/>
<dbReference type="Pfam" id="PF00440">
    <property type="entry name" value="TetR_N"/>
    <property type="match status" value="1"/>
</dbReference>
<keyword evidence="1" id="KW-0805">Transcription regulation</keyword>
<protein>
    <submittedName>
        <fullName evidence="6">DNA-binding transcriptional regulator, AcrR family</fullName>
    </submittedName>
</protein>
<dbReference type="InterPro" id="IPR001647">
    <property type="entry name" value="HTH_TetR"/>
</dbReference>
<dbReference type="RefSeq" id="WP_068563903.1">
    <property type="nucleotide sequence ID" value="NZ_FNLF01000002.1"/>
</dbReference>
<dbReference type="SUPFAM" id="SSF46689">
    <property type="entry name" value="Homeodomain-like"/>
    <property type="match status" value="1"/>
</dbReference>
<evidence type="ECO:0000313" key="6">
    <source>
        <dbReference type="EMBL" id="SDR28202.1"/>
    </source>
</evidence>
<gene>
    <name evidence="6" type="ORF">SAMN04489765_4524</name>
</gene>
<proteinExistence type="predicted"/>